<dbReference type="AlphaFoldDB" id="A0AAN8JI12"/>
<evidence type="ECO:0000259" key="3">
    <source>
        <dbReference type="Pfam" id="PF25272"/>
    </source>
</evidence>
<sequence>MESLLIVLAVLVSSVAAFVPGKLKVDCGSYPNKPATMRFSGDAKAVFAFADVRQVCRFKETDIMGEFAVTVGYKKGDACKFIQSAPDRDNFVVNIETRTLHEKVEGADDERFIVACNYMRYADVVLQYDIVSQYKPPLMQLYNKAKKAKSVFTVYLTNIRGTPLRGAVAEKRIVKMRARMTPAKPAKGSTTKEVGFQPVQCVAEPDKGGRQLVILSDGCGTGFPWNQKQGFSMNGLIGDSPKFRLFKLDKRQGIKISCDFVVCTVPCNQNSCAAARKLVKKGKRSIRNHDEVPTYLRGTLDLQISPGNKSTSSEKDQSDEPIALKKSNVLYVESPIKEKSTLYYDSHKATFFSAIFIASSIVLVSTIFLTTFILSKIHQTHNLILKCKMAS</sequence>
<proteinExistence type="predicted"/>
<evidence type="ECO:0000256" key="1">
    <source>
        <dbReference type="SAM" id="Phobius"/>
    </source>
</evidence>
<accession>A0AAN8JI12</accession>
<feature type="signal peptide" evidence="2">
    <location>
        <begin position="1"/>
        <end position="17"/>
    </location>
</feature>
<feature type="chain" id="PRO_5042900702" description="Vitelline envelope sperm lysin receptor C-terminal domain-containing protein" evidence="2">
    <location>
        <begin position="18"/>
        <end position="391"/>
    </location>
</feature>
<evidence type="ECO:0000256" key="2">
    <source>
        <dbReference type="SAM" id="SignalP"/>
    </source>
</evidence>
<protein>
    <recommendedName>
        <fullName evidence="3">Vitelline envelope sperm lysin receptor C-terminal domain-containing protein</fullName>
    </recommendedName>
</protein>
<comment type="caution">
    <text evidence="4">The sequence shown here is derived from an EMBL/GenBank/DDBJ whole genome shotgun (WGS) entry which is preliminary data.</text>
</comment>
<feature type="transmembrane region" description="Helical" evidence="1">
    <location>
        <begin position="351"/>
        <end position="374"/>
    </location>
</feature>
<keyword evidence="1" id="KW-1133">Transmembrane helix</keyword>
<dbReference type="Proteomes" id="UP001347796">
    <property type="component" value="Unassembled WGS sequence"/>
</dbReference>
<keyword evidence="1" id="KW-0812">Transmembrane</keyword>
<dbReference type="InterPro" id="IPR057371">
    <property type="entry name" value="VERL_C"/>
</dbReference>
<feature type="domain" description="Vitelline envelope sperm lysin receptor C-terminal" evidence="3">
    <location>
        <begin position="57"/>
        <end position="272"/>
    </location>
</feature>
<gene>
    <name evidence="4" type="ORF">SNE40_014980</name>
</gene>
<name>A0AAN8JI12_PATCE</name>
<evidence type="ECO:0000313" key="5">
    <source>
        <dbReference type="Proteomes" id="UP001347796"/>
    </source>
</evidence>
<keyword evidence="1" id="KW-0472">Membrane</keyword>
<dbReference type="EMBL" id="JAZGQO010000010">
    <property type="protein sequence ID" value="KAK6176739.1"/>
    <property type="molecule type" value="Genomic_DNA"/>
</dbReference>
<reference evidence="4 5" key="1">
    <citation type="submission" date="2024-01" db="EMBL/GenBank/DDBJ databases">
        <title>The genome of the rayed Mediterranean limpet Patella caerulea (Linnaeus, 1758).</title>
        <authorList>
            <person name="Anh-Thu Weber A."/>
            <person name="Halstead-Nussloch G."/>
        </authorList>
    </citation>
    <scope>NUCLEOTIDE SEQUENCE [LARGE SCALE GENOMIC DNA]</scope>
    <source>
        <strain evidence="4">AATW-2023a</strain>
        <tissue evidence="4">Whole specimen</tissue>
    </source>
</reference>
<dbReference type="Pfam" id="PF25272">
    <property type="entry name" value="VERL_C"/>
    <property type="match status" value="1"/>
</dbReference>
<keyword evidence="5" id="KW-1185">Reference proteome</keyword>
<evidence type="ECO:0000313" key="4">
    <source>
        <dbReference type="EMBL" id="KAK6176739.1"/>
    </source>
</evidence>
<keyword evidence="2" id="KW-0732">Signal</keyword>
<organism evidence="4 5">
    <name type="scientific">Patella caerulea</name>
    <name type="common">Rayed Mediterranean limpet</name>
    <dbReference type="NCBI Taxonomy" id="87958"/>
    <lineage>
        <taxon>Eukaryota</taxon>
        <taxon>Metazoa</taxon>
        <taxon>Spiralia</taxon>
        <taxon>Lophotrochozoa</taxon>
        <taxon>Mollusca</taxon>
        <taxon>Gastropoda</taxon>
        <taxon>Patellogastropoda</taxon>
        <taxon>Patelloidea</taxon>
        <taxon>Patellidae</taxon>
        <taxon>Patella</taxon>
    </lineage>
</organism>